<feature type="region of interest" description="Disordered" evidence="1">
    <location>
        <begin position="213"/>
        <end position="237"/>
    </location>
</feature>
<evidence type="ECO:0000313" key="2">
    <source>
        <dbReference type="EMBL" id="OCL05722.1"/>
    </source>
</evidence>
<dbReference type="OrthoDB" id="5365129at2759"/>
<dbReference type="AlphaFoldDB" id="A0A8E2EVJ0"/>
<dbReference type="Proteomes" id="UP000250140">
    <property type="component" value="Unassembled WGS sequence"/>
</dbReference>
<evidence type="ECO:0000313" key="3">
    <source>
        <dbReference type="Proteomes" id="UP000250140"/>
    </source>
</evidence>
<name>A0A8E2EVJ0_9PEZI</name>
<accession>A0A8E2EVJ0</accession>
<protein>
    <submittedName>
        <fullName evidence="2">Uncharacterized protein</fullName>
    </submittedName>
</protein>
<reference evidence="2 3" key="1">
    <citation type="journal article" date="2016" name="Nat. Commun.">
        <title>Ectomycorrhizal ecology is imprinted in the genome of the dominant symbiotic fungus Cenococcum geophilum.</title>
        <authorList>
            <consortium name="DOE Joint Genome Institute"/>
            <person name="Peter M."/>
            <person name="Kohler A."/>
            <person name="Ohm R.A."/>
            <person name="Kuo A."/>
            <person name="Krutzmann J."/>
            <person name="Morin E."/>
            <person name="Arend M."/>
            <person name="Barry K.W."/>
            <person name="Binder M."/>
            <person name="Choi C."/>
            <person name="Clum A."/>
            <person name="Copeland A."/>
            <person name="Grisel N."/>
            <person name="Haridas S."/>
            <person name="Kipfer T."/>
            <person name="LaButti K."/>
            <person name="Lindquist E."/>
            <person name="Lipzen A."/>
            <person name="Maire R."/>
            <person name="Meier B."/>
            <person name="Mihaltcheva S."/>
            <person name="Molinier V."/>
            <person name="Murat C."/>
            <person name="Poggeler S."/>
            <person name="Quandt C.A."/>
            <person name="Sperisen C."/>
            <person name="Tritt A."/>
            <person name="Tisserant E."/>
            <person name="Crous P.W."/>
            <person name="Henrissat B."/>
            <person name="Nehls U."/>
            <person name="Egli S."/>
            <person name="Spatafora J.W."/>
            <person name="Grigoriev I.V."/>
            <person name="Martin F.M."/>
        </authorList>
    </citation>
    <scope>NUCLEOTIDE SEQUENCE [LARGE SCALE GENOMIC DNA]</scope>
    <source>
        <strain evidence="2 3">CBS 207.34</strain>
    </source>
</reference>
<keyword evidence="3" id="KW-1185">Reference proteome</keyword>
<sequence length="323" mass="34466">MAAIIDVIGVVSGLLGILQFGMDNFGSQDTGGSVVRVKVGLDQDGGLSNAGGNVPDIRLFNEVGDFLGAHYDPGSITDGTDVDVTVSQTEEQQATYALFSANDNAVCIAYVSITWPDGQKYGWEGDWGKQCGATWYYSNVIIDGQKPACIWIDANGDQPVTGFQVHFPEFVTSDGSFPHDASYYCNNGPPFSLYYNPDPNTINYWVQQKSKRTPGMSGSVASHPRRSVLPRGPAASNDTRLVVSNDPSQPVSQLCEDGLSVGPDFVNLAEGQFCQMSTKTVYPVCSDTITDGCFNVAASALVVGGVTTRDAYSNVIDWSDGSS</sequence>
<gene>
    <name evidence="2" type="ORF">AOQ84DRAFT_399413</name>
</gene>
<proteinExistence type="predicted"/>
<organism evidence="2 3">
    <name type="scientific">Glonium stellatum</name>
    <dbReference type="NCBI Taxonomy" id="574774"/>
    <lineage>
        <taxon>Eukaryota</taxon>
        <taxon>Fungi</taxon>
        <taxon>Dikarya</taxon>
        <taxon>Ascomycota</taxon>
        <taxon>Pezizomycotina</taxon>
        <taxon>Dothideomycetes</taxon>
        <taxon>Pleosporomycetidae</taxon>
        <taxon>Gloniales</taxon>
        <taxon>Gloniaceae</taxon>
        <taxon>Glonium</taxon>
    </lineage>
</organism>
<dbReference type="EMBL" id="KV750221">
    <property type="protein sequence ID" value="OCL05722.1"/>
    <property type="molecule type" value="Genomic_DNA"/>
</dbReference>
<evidence type="ECO:0000256" key="1">
    <source>
        <dbReference type="SAM" id="MobiDB-lite"/>
    </source>
</evidence>